<evidence type="ECO:0000256" key="1">
    <source>
        <dbReference type="SAM" id="MobiDB-lite"/>
    </source>
</evidence>
<proteinExistence type="predicted"/>
<protein>
    <recommendedName>
        <fullName evidence="5">Zinc ribbon domain-containing protein</fullName>
    </recommendedName>
</protein>
<sequence>MFGGRRRRTLVGAALVAGTATVAARHGARKQSQIEAERQFQMEQEIEFRRIAEERERLRNQRDIDQAVNDALAKQQAGNNSQVQPAAPSGPGAAPIMMPPPGPPPTYMAADAYLHPAMAAGPVPPRPRSTSAADSGVCFCSECGSRCGVQDKFCRGCGSSLSSGAYSQPAKQGV</sequence>
<name>A0A0L0MWL6_TOLOC</name>
<dbReference type="AlphaFoldDB" id="A0A0L0MWL6"/>
<organism evidence="3 4">
    <name type="scientific">Tolypocladium ophioglossoides (strain CBS 100239)</name>
    <name type="common">Snaketongue truffleclub</name>
    <name type="synonym">Elaphocordyceps ophioglossoides</name>
    <dbReference type="NCBI Taxonomy" id="1163406"/>
    <lineage>
        <taxon>Eukaryota</taxon>
        <taxon>Fungi</taxon>
        <taxon>Dikarya</taxon>
        <taxon>Ascomycota</taxon>
        <taxon>Pezizomycotina</taxon>
        <taxon>Sordariomycetes</taxon>
        <taxon>Hypocreomycetidae</taxon>
        <taxon>Hypocreales</taxon>
        <taxon>Ophiocordycipitaceae</taxon>
        <taxon>Tolypocladium</taxon>
    </lineage>
</organism>
<feature type="chain" id="PRO_5005544525" description="Zinc ribbon domain-containing protein" evidence="2">
    <location>
        <begin position="25"/>
        <end position="174"/>
    </location>
</feature>
<evidence type="ECO:0008006" key="5">
    <source>
        <dbReference type="Google" id="ProtNLM"/>
    </source>
</evidence>
<evidence type="ECO:0000313" key="3">
    <source>
        <dbReference type="EMBL" id="KND86313.1"/>
    </source>
</evidence>
<accession>A0A0L0MWL6</accession>
<dbReference type="OrthoDB" id="4161192at2759"/>
<feature type="signal peptide" evidence="2">
    <location>
        <begin position="1"/>
        <end position="24"/>
    </location>
</feature>
<evidence type="ECO:0000313" key="4">
    <source>
        <dbReference type="Proteomes" id="UP000036947"/>
    </source>
</evidence>
<dbReference type="Proteomes" id="UP000036947">
    <property type="component" value="Unassembled WGS sequence"/>
</dbReference>
<dbReference type="EMBL" id="LFRF01000061">
    <property type="protein sequence ID" value="KND86313.1"/>
    <property type="molecule type" value="Genomic_DNA"/>
</dbReference>
<reference evidence="3 4" key="1">
    <citation type="journal article" date="2015" name="BMC Genomics">
        <title>The genome of the truffle-parasite Tolypocladium ophioglossoides and the evolution of antifungal peptaibiotics.</title>
        <authorList>
            <person name="Quandt C.A."/>
            <person name="Bushley K.E."/>
            <person name="Spatafora J.W."/>
        </authorList>
    </citation>
    <scope>NUCLEOTIDE SEQUENCE [LARGE SCALE GENOMIC DNA]</scope>
    <source>
        <strain evidence="3 4">CBS 100239</strain>
    </source>
</reference>
<comment type="caution">
    <text evidence="3">The sequence shown here is derived from an EMBL/GenBank/DDBJ whole genome shotgun (WGS) entry which is preliminary data.</text>
</comment>
<gene>
    <name evidence="3" type="ORF">TOPH_09054</name>
</gene>
<feature type="compositionally biased region" description="Low complexity" evidence="1">
    <location>
        <begin position="85"/>
        <end position="96"/>
    </location>
</feature>
<evidence type="ECO:0000256" key="2">
    <source>
        <dbReference type="SAM" id="SignalP"/>
    </source>
</evidence>
<keyword evidence="2" id="KW-0732">Signal</keyword>
<keyword evidence="4" id="KW-1185">Reference proteome</keyword>
<feature type="region of interest" description="Disordered" evidence="1">
    <location>
        <begin position="73"/>
        <end position="104"/>
    </location>
</feature>